<keyword evidence="6" id="KW-0732">Signal</keyword>
<dbReference type="PROSITE" id="PS50011">
    <property type="entry name" value="PROTEIN_KINASE_DOM"/>
    <property type="match status" value="1"/>
</dbReference>
<dbReference type="Gene3D" id="3.30.200.20">
    <property type="entry name" value="Phosphorylase Kinase, domain 1"/>
    <property type="match status" value="1"/>
</dbReference>
<comment type="caution">
    <text evidence="8">The sequence shown here is derived from an EMBL/GenBank/DDBJ whole genome shotgun (WGS) entry which is preliminary data.</text>
</comment>
<dbReference type="GO" id="GO:0004674">
    <property type="term" value="F:protein serine/threonine kinase activity"/>
    <property type="evidence" value="ECO:0007669"/>
    <property type="project" value="TreeGrafter"/>
</dbReference>
<dbReference type="Pfam" id="PF00069">
    <property type="entry name" value="Pkinase"/>
    <property type="match status" value="1"/>
</dbReference>
<keyword evidence="9" id="KW-1185">Reference proteome</keyword>
<dbReference type="SUPFAM" id="SSF56112">
    <property type="entry name" value="Protein kinase-like (PK-like)"/>
    <property type="match status" value="1"/>
</dbReference>
<dbReference type="GO" id="GO:0007166">
    <property type="term" value="P:cell surface receptor signaling pathway"/>
    <property type="evidence" value="ECO:0007669"/>
    <property type="project" value="InterPro"/>
</dbReference>
<comment type="catalytic activity">
    <reaction evidence="3">
        <text>L-seryl-[protein] + ATP = O-phospho-L-seryl-[protein] + ADP + H(+)</text>
        <dbReference type="Rhea" id="RHEA:17989"/>
        <dbReference type="Rhea" id="RHEA-COMP:9863"/>
        <dbReference type="Rhea" id="RHEA-COMP:11604"/>
        <dbReference type="ChEBI" id="CHEBI:15378"/>
        <dbReference type="ChEBI" id="CHEBI:29999"/>
        <dbReference type="ChEBI" id="CHEBI:30616"/>
        <dbReference type="ChEBI" id="CHEBI:83421"/>
        <dbReference type="ChEBI" id="CHEBI:456216"/>
    </reaction>
</comment>
<keyword evidence="5" id="KW-1133">Transmembrane helix</keyword>
<evidence type="ECO:0000256" key="4">
    <source>
        <dbReference type="ARBA" id="ARBA00047951"/>
    </source>
</evidence>
<dbReference type="PROSITE" id="PS00108">
    <property type="entry name" value="PROTEIN_KINASE_ST"/>
    <property type="match status" value="1"/>
</dbReference>
<evidence type="ECO:0000313" key="9">
    <source>
        <dbReference type="Proteomes" id="UP001415857"/>
    </source>
</evidence>
<dbReference type="PANTHER" id="PTHR27005:SF283">
    <property type="entry name" value="OS02G0633066 PROTEIN"/>
    <property type="match status" value="1"/>
</dbReference>
<dbReference type="Gene3D" id="1.10.510.10">
    <property type="entry name" value="Transferase(Phosphotransferase) domain 1"/>
    <property type="match status" value="1"/>
</dbReference>
<evidence type="ECO:0000259" key="7">
    <source>
        <dbReference type="PROSITE" id="PS50011"/>
    </source>
</evidence>
<evidence type="ECO:0000256" key="6">
    <source>
        <dbReference type="SAM" id="SignalP"/>
    </source>
</evidence>
<keyword evidence="2" id="KW-0067">ATP-binding</keyword>
<dbReference type="GO" id="GO:0005886">
    <property type="term" value="C:plasma membrane"/>
    <property type="evidence" value="ECO:0007669"/>
    <property type="project" value="TreeGrafter"/>
</dbReference>
<dbReference type="InterPro" id="IPR008271">
    <property type="entry name" value="Ser/Thr_kinase_AS"/>
</dbReference>
<keyword evidence="5" id="KW-0472">Membrane</keyword>
<dbReference type="Proteomes" id="UP001415857">
    <property type="component" value="Unassembled WGS sequence"/>
</dbReference>
<comment type="catalytic activity">
    <reaction evidence="4">
        <text>L-threonyl-[protein] + ATP = O-phospho-L-threonyl-[protein] + ADP + H(+)</text>
        <dbReference type="Rhea" id="RHEA:46608"/>
        <dbReference type="Rhea" id="RHEA-COMP:11060"/>
        <dbReference type="Rhea" id="RHEA-COMP:11605"/>
        <dbReference type="ChEBI" id="CHEBI:15378"/>
        <dbReference type="ChEBI" id="CHEBI:30013"/>
        <dbReference type="ChEBI" id="CHEBI:30616"/>
        <dbReference type="ChEBI" id="CHEBI:61977"/>
        <dbReference type="ChEBI" id="CHEBI:456216"/>
    </reaction>
</comment>
<evidence type="ECO:0000256" key="3">
    <source>
        <dbReference type="ARBA" id="ARBA00047558"/>
    </source>
</evidence>
<keyword evidence="1" id="KW-0547">Nucleotide-binding</keyword>
<protein>
    <recommendedName>
        <fullName evidence="7">Protein kinase domain-containing protein</fullName>
    </recommendedName>
</protein>
<keyword evidence="5" id="KW-0812">Transmembrane</keyword>
<dbReference type="PANTHER" id="PTHR27005">
    <property type="entry name" value="WALL-ASSOCIATED RECEPTOR KINASE-LIKE 21"/>
    <property type="match status" value="1"/>
</dbReference>
<dbReference type="InterPro" id="IPR000719">
    <property type="entry name" value="Prot_kinase_dom"/>
</dbReference>
<dbReference type="InterPro" id="IPR045274">
    <property type="entry name" value="WAK-like"/>
</dbReference>
<dbReference type="EMBL" id="JBBPBK010000001">
    <property type="protein sequence ID" value="KAK9292837.1"/>
    <property type="molecule type" value="Genomic_DNA"/>
</dbReference>
<sequence>MKMSLVASVLYFHFVILSEAFGHTADLEDNTTIVYTPPFHATHVRVGEAHSKPFWGYTAVPSGFLVLLVGVGVAIPVFSWAIYHFVKRQRRKRLRRRFFIQNGGDLLSSPSSRSTVGDQRIRLFEEEEIQAATADYSSDRIIGQGGEGLVFKAMLKNGTVVAIKKALKVNKVSRECFINEIVILSNVEHRNIVRLFGFCLETDHPFLIYEYIPNGDLYDLFHVRREEYLNSWEVRQTILREVGEALKKLHSIPSQDSDGVVLHRDVKLANILMDVNHRTVLADFGFARILGMGDNHVTMPRPFGSVGYMDPQMLQSGRYTEQSDIYSLGIVMAELITGERASTDAHGSLGLGHYFARCVGKRRLFNLIDPRIRTNDNADEIQWFAEVAAACLRQKWLDRPNMVQVVKAMEGDRTPI</sequence>
<feature type="signal peptide" evidence="6">
    <location>
        <begin position="1"/>
        <end position="20"/>
    </location>
</feature>
<dbReference type="InterPro" id="IPR011009">
    <property type="entry name" value="Kinase-like_dom_sf"/>
</dbReference>
<feature type="chain" id="PRO_5042959641" description="Protein kinase domain-containing protein" evidence="6">
    <location>
        <begin position="21"/>
        <end position="416"/>
    </location>
</feature>
<dbReference type="AlphaFoldDB" id="A0AAP0X7R7"/>
<dbReference type="GO" id="GO:0005524">
    <property type="term" value="F:ATP binding"/>
    <property type="evidence" value="ECO:0007669"/>
    <property type="project" value="UniProtKB-KW"/>
</dbReference>
<evidence type="ECO:0000256" key="5">
    <source>
        <dbReference type="SAM" id="Phobius"/>
    </source>
</evidence>
<evidence type="ECO:0000313" key="8">
    <source>
        <dbReference type="EMBL" id="KAK9292837.1"/>
    </source>
</evidence>
<feature type="transmembrane region" description="Helical" evidence="5">
    <location>
        <begin position="64"/>
        <end position="86"/>
    </location>
</feature>
<organism evidence="8 9">
    <name type="scientific">Liquidambar formosana</name>
    <name type="common">Formosan gum</name>
    <dbReference type="NCBI Taxonomy" id="63359"/>
    <lineage>
        <taxon>Eukaryota</taxon>
        <taxon>Viridiplantae</taxon>
        <taxon>Streptophyta</taxon>
        <taxon>Embryophyta</taxon>
        <taxon>Tracheophyta</taxon>
        <taxon>Spermatophyta</taxon>
        <taxon>Magnoliopsida</taxon>
        <taxon>eudicotyledons</taxon>
        <taxon>Gunneridae</taxon>
        <taxon>Pentapetalae</taxon>
        <taxon>Saxifragales</taxon>
        <taxon>Altingiaceae</taxon>
        <taxon>Liquidambar</taxon>
    </lineage>
</organism>
<proteinExistence type="predicted"/>
<dbReference type="SMART" id="SM00220">
    <property type="entry name" value="S_TKc"/>
    <property type="match status" value="1"/>
</dbReference>
<evidence type="ECO:0000256" key="2">
    <source>
        <dbReference type="ARBA" id="ARBA00022840"/>
    </source>
</evidence>
<name>A0AAP0X7R7_LIQFO</name>
<gene>
    <name evidence="8" type="ORF">L1049_020817</name>
</gene>
<evidence type="ECO:0000256" key="1">
    <source>
        <dbReference type="ARBA" id="ARBA00022741"/>
    </source>
</evidence>
<reference evidence="8 9" key="1">
    <citation type="journal article" date="2024" name="Plant J.">
        <title>Genome sequences and population genomics reveal climatic adaptation and genomic divergence between two closely related sweetgum species.</title>
        <authorList>
            <person name="Xu W.Q."/>
            <person name="Ren C.Q."/>
            <person name="Zhang X.Y."/>
            <person name="Comes H.P."/>
            <person name="Liu X.H."/>
            <person name="Li Y.G."/>
            <person name="Kettle C.J."/>
            <person name="Jalonen R."/>
            <person name="Gaisberger H."/>
            <person name="Ma Y.Z."/>
            <person name="Qiu Y.X."/>
        </authorList>
    </citation>
    <scope>NUCLEOTIDE SEQUENCE [LARGE SCALE GENOMIC DNA]</scope>
    <source>
        <strain evidence="8">Hangzhou</strain>
    </source>
</reference>
<feature type="domain" description="Protein kinase" evidence="7">
    <location>
        <begin position="136"/>
        <end position="416"/>
    </location>
</feature>
<accession>A0AAP0X7R7</accession>